<evidence type="ECO:0000313" key="3">
    <source>
        <dbReference type="Proteomes" id="UP000594638"/>
    </source>
</evidence>
<keyword evidence="1" id="KW-0472">Membrane</keyword>
<protein>
    <submittedName>
        <fullName evidence="2">Uncharacterized protein</fullName>
    </submittedName>
</protein>
<accession>A0A8S0Q4G9</accession>
<keyword evidence="3" id="KW-1185">Reference proteome</keyword>
<feature type="transmembrane region" description="Helical" evidence="1">
    <location>
        <begin position="39"/>
        <end position="56"/>
    </location>
</feature>
<dbReference type="Proteomes" id="UP000594638">
    <property type="component" value="Unassembled WGS sequence"/>
</dbReference>
<evidence type="ECO:0000313" key="2">
    <source>
        <dbReference type="EMBL" id="CAA2960853.1"/>
    </source>
</evidence>
<keyword evidence="1" id="KW-1133">Transmembrane helix</keyword>
<organism evidence="2 3">
    <name type="scientific">Olea europaea subsp. europaea</name>
    <dbReference type="NCBI Taxonomy" id="158383"/>
    <lineage>
        <taxon>Eukaryota</taxon>
        <taxon>Viridiplantae</taxon>
        <taxon>Streptophyta</taxon>
        <taxon>Embryophyta</taxon>
        <taxon>Tracheophyta</taxon>
        <taxon>Spermatophyta</taxon>
        <taxon>Magnoliopsida</taxon>
        <taxon>eudicotyledons</taxon>
        <taxon>Gunneridae</taxon>
        <taxon>Pentapetalae</taxon>
        <taxon>asterids</taxon>
        <taxon>lamiids</taxon>
        <taxon>Lamiales</taxon>
        <taxon>Oleaceae</taxon>
        <taxon>Oleeae</taxon>
        <taxon>Olea</taxon>
    </lineage>
</organism>
<name>A0A8S0Q4G9_OLEEU</name>
<feature type="non-terminal residue" evidence="2">
    <location>
        <position position="61"/>
    </location>
</feature>
<dbReference type="AlphaFoldDB" id="A0A8S0Q4G9"/>
<dbReference type="EMBL" id="CACTIH010000452">
    <property type="protein sequence ID" value="CAA2960853.1"/>
    <property type="molecule type" value="Genomic_DNA"/>
</dbReference>
<reference evidence="2 3" key="1">
    <citation type="submission" date="2019-12" db="EMBL/GenBank/DDBJ databases">
        <authorList>
            <person name="Alioto T."/>
            <person name="Alioto T."/>
            <person name="Gomez Garrido J."/>
        </authorList>
    </citation>
    <scope>NUCLEOTIDE SEQUENCE [LARGE SCALE GENOMIC DNA]</scope>
</reference>
<gene>
    <name evidence="2" type="ORF">OLEA9_A059292</name>
</gene>
<sequence length="61" mass="7243">DSTKELNRILDRLLNTGRLATTALNQEEKIPEKKFGLRRTYFGWILILMIWIVQNLEKLLN</sequence>
<keyword evidence="1" id="KW-0812">Transmembrane</keyword>
<comment type="caution">
    <text evidence="2">The sequence shown here is derived from an EMBL/GenBank/DDBJ whole genome shotgun (WGS) entry which is preliminary data.</text>
</comment>
<dbReference type="Gramene" id="OE9A059292T1">
    <property type="protein sequence ID" value="OE9A059292C1"/>
    <property type="gene ID" value="OE9A059292"/>
</dbReference>
<evidence type="ECO:0000256" key="1">
    <source>
        <dbReference type="SAM" id="Phobius"/>
    </source>
</evidence>
<proteinExistence type="predicted"/>